<comment type="similarity">
    <text evidence="1">Belongs to the actin family.</text>
</comment>
<dbReference type="Gene3D" id="3.30.420.40">
    <property type="match status" value="2"/>
</dbReference>
<dbReference type="Gene3D" id="3.90.640.10">
    <property type="entry name" value="Actin, Chain A, domain 4"/>
    <property type="match status" value="1"/>
</dbReference>
<dbReference type="Pfam" id="PF00022">
    <property type="entry name" value="Actin"/>
    <property type="match status" value="1"/>
</dbReference>
<dbReference type="InterPro" id="IPR004000">
    <property type="entry name" value="Actin"/>
</dbReference>
<dbReference type="PANTHER" id="PTHR11937">
    <property type="entry name" value="ACTIN"/>
    <property type="match status" value="1"/>
</dbReference>
<organism evidence="2 3">
    <name type="scientific">Amphibalanus amphitrite</name>
    <name type="common">Striped barnacle</name>
    <name type="synonym">Balanus amphitrite</name>
    <dbReference type="NCBI Taxonomy" id="1232801"/>
    <lineage>
        <taxon>Eukaryota</taxon>
        <taxon>Metazoa</taxon>
        <taxon>Ecdysozoa</taxon>
        <taxon>Arthropoda</taxon>
        <taxon>Crustacea</taxon>
        <taxon>Multicrustacea</taxon>
        <taxon>Cirripedia</taxon>
        <taxon>Thoracica</taxon>
        <taxon>Thoracicalcarea</taxon>
        <taxon>Balanomorpha</taxon>
        <taxon>Balanoidea</taxon>
        <taxon>Balanidae</taxon>
        <taxon>Amphibalaninae</taxon>
        <taxon>Amphibalanus</taxon>
    </lineage>
</organism>
<evidence type="ECO:0000313" key="2">
    <source>
        <dbReference type="EMBL" id="KAF0302383.1"/>
    </source>
</evidence>
<comment type="caution">
    <text evidence="2">The sequence shown here is derived from an EMBL/GenBank/DDBJ whole genome shotgun (WGS) entry which is preliminary data.</text>
</comment>
<dbReference type="Proteomes" id="UP000440578">
    <property type="component" value="Unassembled WGS sequence"/>
</dbReference>
<sequence>MPLYEGIGLIGEKQLPPVCLDIGSAYTKCGFCGETGPRAIIPTRVKLDGQERSVFDYRSREDLDRLLVALLETIYFRRLLVSPKDRPVVVAESLLTPTIFRDVLASVSCLLLAPSHLLALMPLGLQTGLVLDIGHEEAVCIPVYEGVPVLRAWQALPLAARAVHRSLRTALKEHGSVVDPAGRSVEQVVDSLSDAVVEDIKVRGVLVAPSAPSEAAGSEPIPVPLPYPLPGGVTLTVAGRSRLLPAEVLFTADADNQTLATMLLDALLQCPLDSRRPLAASLVVLGGTAHLPGIKARLLSEVRRQAALPPYSETLHLDTFRMHRPPAKANYLTWLGGAMFGGTDVVLTRSLTREKYLELGALPDWCSLATPVADSRGV</sequence>
<dbReference type="SUPFAM" id="SSF53067">
    <property type="entry name" value="Actin-like ATPase domain"/>
    <property type="match status" value="2"/>
</dbReference>
<dbReference type="InterPro" id="IPR043129">
    <property type="entry name" value="ATPase_NBD"/>
</dbReference>
<evidence type="ECO:0000313" key="3">
    <source>
        <dbReference type="Proteomes" id="UP000440578"/>
    </source>
</evidence>
<name>A0A6A4W8N1_AMPAM</name>
<dbReference type="CDD" id="cd10207">
    <property type="entry name" value="ASKHA_NBD_Arp10"/>
    <property type="match status" value="1"/>
</dbReference>
<keyword evidence="3" id="KW-1185">Reference proteome</keyword>
<accession>A0A6A4W8N1</accession>
<dbReference type="AlphaFoldDB" id="A0A6A4W8N1"/>
<protein>
    <submittedName>
        <fullName evidence="2">Actin-related protein 10</fullName>
    </submittedName>
</protein>
<reference evidence="2 3" key="1">
    <citation type="submission" date="2019-07" db="EMBL/GenBank/DDBJ databases">
        <title>Draft genome assembly of a fouling barnacle, Amphibalanus amphitrite (Darwin, 1854): The first reference genome for Thecostraca.</title>
        <authorList>
            <person name="Kim W."/>
        </authorList>
    </citation>
    <scope>NUCLEOTIDE SEQUENCE [LARGE SCALE GENOMIC DNA]</scope>
    <source>
        <strain evidence="2">SNU_AA5</strain>
        <tissue evidence="2">Soma without cirri and trophi</tissue>
    </source>
</reference>
<dbReference type="SMART" id="SM00268">
    <property type="entry name" value="ACTIN"/>
    <property type="match status" value="1"/>
</dbReference>
<proteinExistence type="inferred from homology"/>
<evidence type="ECO:0000256" key="1">
    <source>
        <dbReference type="RuleBase" id="RU000487"/>
    </source>
</evidence>
<gene>
    <name evidence="2" type="primary">Actr10</name>
    <name evidence="2" type="ORF">FJT64_025519</name>
</gene>
<dbReference type="EMBL" id="VIIS01001067">
    <property type="protein sequence ID" value="KAF0302383.1"/>
    <property type="molecule type" value="Genomic_DNA"/>
</dbReference>
<dbReference type="OrthoDB" id="337660at2759"/>